<feature type="compositionally biased region" description="Polar residues" evidence="1">
    <location>
        <begin position="11"/>
        <end position="27"/>
    </location>
</feature>
<dbReference type="Proteomes" id="UP000019373">
    <property type="component" value="Unassembled WGS sequence"/>
</dbReference>
<dbReference type="OMA" id="DPFPTYQ"/>
<feature type="compositionally biased region" description="Basic and acidic residues" evidence="1">
    <location>
        <begin position="143"/>
        <end position="153"/>
    </location>
</feature>
<dbReference type="GeneID" id="19238907"/>
<organism evidence="2 3">
    <name type="scientific">Endocarpon pusillum (strain Z07020 / HMAS-L-300199)</name>
    <name type="common">Lichen-forming fungus</name>
    <dbReference type="NCBI Taxonomy" id="1263415"/>
    <lineage>
        <taxon>Eukaryota</taxon>
        <taxon>Fungi</taxon>
        <taxon>Dikarya</taxon>
        <taxon>Ascomycota</taxon>
        <taxon>Pezizomycotina</taxon>
        <taxon>Eurotiomycetes</taxon>
        <taxon>Chaetothyriomycetidae</taxon>
        <taxon>Verrucariales</taxon>
        <taxon>Verrucariaceae</taxon>
        <taxon>Endocarpon</taxon>
    </lineage>
</organism>
<dbReference type="HOGENOM" id="CLU_432756_0_0_1"/>
<dbReference type="eggNOG" id="ENOG502SEIT">
    <property type="taxonomic scope" value="Eukaryota"/>
</dbReference>
<feature type="region of interest" description="Disordered" evidence="1">
    <location>
        <begin position="1"/>
        <end position="27"/>
    </location>
</feature>
<reference evidence="3" key="1">
    <citation type="journal article" date="2014" name="BMC Genomics">
        <title>Genome characteristics reveal the impact of lichenization on lichen-forming fungus Endocarpon pusillum Hedwig (Verrucariales, Ascomycota).</title>
        <authorList>
            <person name="Wang Y.-Y."/>
            <person name="Liu B."/>
            <person name="Zhang X.-Y."/>
            <person name="Zhou Q.-M."/>
            <person name="Zhang T."/>
            <person name="Li H."/>
            <person name="Yu Y.-F."/>
            <person name="Zhang X.-L."/>
            <person name="Hao X.-Y."/>
            <person name="Wang M."/>
            <person name="Wang L."/>
            <person name="Wei J.-C."/>
        </authorList>
    </citation>
    <scope>NUCLEOTIDE SEQUENCE [LARGE SCALE GENOMIC DNA]</scope>
    <source>
        <strain evidence="3">Z07020 / HMAS-L-300199</strain>
    </source>
</reference>
<feature type="compositionally biased region" description="Low complexity" evidence="1">
    <location>
        <begin position="564"/>
        <end position="608"/>
    </location>
</feature>
<feature type="region of interest" description="Disordered" evidence="1">
    <location>
        <begin position="548"/>
        <end position="610"/>
    </location>
</feature>
<proteinExistence type="predicted"/>
<feature type="compositionally biased region" description="Pro residues" evidence="1">
    <location>
        <begin position="1"/>
        <end position="10"/>
    </location>
</feature>
<dbReference type="OrthoDB" id="4586300at2759"/>
<dbReference type="EMBL" id="KE720909">
    <property type="protein sequence ID" value="ERF74055.1"/>
    <property type="molecule type" value="Genomic_DNA"/>
</dbReference>
<dbReference type="AlphaFoldDB" id="U1HTV7"/>
<feature type="compositionally biased region" description="Basic residues" evidence="1">
    <location>
        <begin position="133"/>
        <end position="142"/>
    </location>
</feature>
<keyword evidence="3" id="KW-1185">Reference proteome</keyword>
<feature type="region of interest" description="Disordered" evidence="1">
    <location>
        <begin position="97"/>
        <end position="175"/>
    </location>
</feature>
<gene>
    <name evidence="2" type="ORF">EPUS_03870</name>
</gene>
<feature type="compositionally biased region" description="Basic and acidic residues" evidence="1">
    <location>
        <begin position="104"/>
        <end position="113"/>
    </location>
</feature>
<accession>U1HTV7</accession>
<sequence>MAASPEPPSGPNQTSSSPHAASPTIDTENPFIAFRRFADAQLSSLLQSVVDLPSLFAEPIAGEQWSSIDDFRAKRREARIQTRQQWIAETERDLHATLSGDNSISRRREEEMQKWGASQKSAKVDQPTEEQKRNRKDTRKRHESMGWDGKQRTESNTWPSKEGKKDREERFTVSTSEGEVNLKRVVDSWDEGQGFWMAKDDPRLRSNTITGQDPFSDPDQAVSWLLTDSYSPLYLDRSMPYRLHPSFYKSDAGDSYFRGDYQPGDLYPRFASNSVTRHDPRLAEKVDWRAAFHDLLDIHHKGSSSSPTHISNRVGSFSSAFSPGSWISYLIGTGSLGSQWQRLSVPDSNFHPYRFCYDNSPEAWAVLPFQGRFYVRDKMGNSPLAPFGEYEPKNDALAVISEAPNCTTGEAFPRDQLTNGSIFASKNVGQREAPYYLDAQKQMRKIGETMDDNEWRSYRPAFTKAAISLIRNPDTEQSTLRAVDRVLRMIENSELEDEVESILAKTFSGIDFRSQKIFKEWFNEADDLLRSDYFEAWKAAKESVDSEHPDVYGVKTAEPKKTSKSPSVQSSNSSSPPVSKSLCDSNFSPSFSSSSSSSHNYESISNQSPTSIVSTLSTIETRRLPDGRTQIRRVLKKRFADGKEESSESTQIQSGRPSCGVGRKSVPKKPEAEVTGKSEPSVVPTREKNWLRGWFWTR</sequence>
<feature type="compositionally biased region" description="Basic and acidic residues" evidence="1">
    <location>
        <begin position="161"/>
        <end position="171"/>
    </location>
</feature>
<protein>
    <submittedName>
        <fullName evidence="2">Uncharacterized protein</fullName>
    </submittedName>
</protein>
<feature type="region of interest" description="Disordered" evidence="1">
    <location>
        <begin position="640"/>
        <end position="683"/>
    </location>
</feature>
<dbReference type="RefSeq" id="XP_007800367.1">
    <property type="nucleotide sequence ID" value="XM_007802176.1"/>
</dbReference>
<evidence type="ECO:0000313" key="3">
    <source>
        <dbReference type="Proteomes" id="UP000019373"/>
    </source>
</evidence>
<evidence type="ECO:0000313" key="2">
    <source>
        <dbReference type="EMBL" id="ERF74055.1"/>
    </source>
</evidence>
<name>U1HTV7_ENDPU</name>
<evidence type="ECO:0000256" key="1">
    <source>
        <dbReference type="SAM" id="MobiDB-lite"/>
    </source>
</evidence>